<dbReference type="InterPro" id="IPR013321">
    <property type="entry name" value="Arc_rbn_hlx_hlx"/>
</dbReference>
<name>C6GAC1_ARCPR</name>
<dbReference type="AlphaFoldDB" id="C6GAC1"/>
<dbReference type="EMBL" id="FJ707368">
    <property type="protein sequence ID" value="ACS26256.1"/>
    <property type="molecule type" value="Genomic_DNA"/>
</dbReference>
<organism evidence="1">
    <name type="scientific">Archaeoglobus profundus</name>
    <dbReference type="NCBI Taxonomy" id="84156"/>
    <lineage>
        <taxon>Archaea</taxon>
        <taxon>Methanobacteriati</taxon>
        <taxon>Methanobacteriota</taxon>
        <taxon>Archaeoglobi</taxon>
        <taxon>Archaeoglobales</taxon>
        <taxon>Archaeoglobaceae</taxon>
        <taxon>Archaeoglobus</taxon>
    </lineage>
</organism>
<protein>
    <submittedName>
        <fullName evidence="1">CopG</fullName>
    </submittedName>
</protein>
<proteinExistence type="predicted"/>
<dbReference type="Gene3D" id="1.10.1220.10">
    <property type="entry name" value="Met repressor-like"/>
    <property type="match status" value="1"/>
</dbReference>
<dbReference type="GO" id="GO:0006355">
    <property type="term" value="P:regulation of DNA-templated transcription"/>
    <property type="evidence" value="ECO:0007669"/>
    <property type="project" value="InterPro"/>
</dbReference>
<sequence length="58" mass="6511">MAHVTINVSIEPLSYENLEEYCRVLGLSKSRVINLLLKDPLNAIALSLACELVKSLRR</sequence>
<accession>C6GAC1</accession>
<keyword evidence="1" id="KW-0614">Plasmid</keyword>
<reference evidence="1" key="1">
    <citation type="submission" date="2009-02" db="EMBL/GenBank/DDBJ databases">
        <title>pGS5 a novel rolling-circle plasmid from the hyperthermophilic euryarchaeon Archaeoglobus profundus.</title>
        <authorList>
            <person name="Erauso G.L."/>
            <person name="Fouqueau T."/>
            <person name="Vincentelli R."/>
        </authorList>
    </citation>
    <scope>NUCLEOTIDE SEQUENCE</scope>
    <source>
        <strain evidence="1">AV18</strain>
        <plasmid evidence="1">pGS5</plasmid>
    </source>
</reference>
<geneLocation type="plasmid" evidence="1">
    <name>pGS5</name>
</geneLocation>
<evidence type="ECO:0000313" key="1">
    <source>
        <dbReference type="EMBL" id="ACS26256.1"/>
    </source>
</evidence>
<dbReference type="GeneID" id="58788630"/>